<sequence>MHSESHFANMNLSNYSEFYYKEFRFMIKNLVHHKDNIVTINETMNCLDAIEILEQHSLRNAPVVDATNTLYRGNIYRYHIYKYKFHHPDADLAQVKVTQFLKNTTRVVHENDTFYQLIFEIRDLPFIAVLDKENVFTGVIQHDVMINYLAQAWVADKSGYVLAIQTRGEKGELKKLARLVNRKADIQSAVTFEKTTYDTSTYLMVTLPEYLDVSSVRALVNDLTRRKYDVNVVTL</sequence>
<comment type="caution">
    <text evidence="3">The sequence shown here is derived from an EMBL/GenBank/DDBJ whole genome shotgun (WGS) entry which is preliminary data.</text>
</comment>
<dbReference type="AlphaFoldDB" id="A0A5R9DW67"/>
<dbReference type="SUPFAM" id="SSF54631">
    <property type="entry name" value="CBS-domain pair"/>
    <property type="match status" value="1"/>
</dbReference>
<name>A0A5R9DW67_9LACT</name>
<dbReference type="InterPro" id="IPR000644">
    <property type="entry name" value="CBS_dom"/>
</dbReference>
<proteinExistence type="predicted"/>
<gene>
    <name evidence="3" type="ORF">FEZ33_05905</name>
</gene>
<dbReference type="EMBL" id="VBSP01000016">
    <property type="protein sequence ID" value="TLQ41498.1"/>
    <property type="molecule type" value="Genomic_DNA"/>
</dbReference>
<accession>A0A5R9DW67</accession>
<evidence type="ECO:0000256" key="1">
    <source>
        <dbReference type="PROSITE-ProRule" id="PRU00703"/>
    </source>
</evidence>
<dbReference type="PIRSF" id="PIRSF035040">
    <property type="entry name" value="UCP035040_CBS_Lmo0553"/>
    <property type="match status" value="1"/>
</dbReference>
<evidence type="ECO:0000259" key="2">
    <source>
        <dbReference type="PROSITE" id="PS51371"/>
    </source>
</evidence>
<keyword evidence="1" id="KW-0129">CBS domain</keyword>
<dbReference type="OrthoDB" id="1706107at2"/>
<dbReference type="InterPro" id="IPR017036">
    <property type="entry name" value="Lmo0553-like"/>
</dbReference>
<dbReference type="NCBIfam" id="NF038387">
    <property type="entry name" value="CBS_CbpA"/>
    <property type="match status" value="1"/>
</dbReference>
<dbReference type="CDD" id="cd02205">
    <property type="entry name" value="CBS_pair_SF"/>
    <property type="match status" value="1"/>
</dbReference>
<organism evidence="3 4">
    <name type="scientific">Ruoffia tabacinasalis</name>
    <dbReference type="NCBI Taxonomy" id="87458"/>
    <lineage>
        <taxon>Bacteria</taxon>
        <taxon>Bacillati</taxon>
        <taxon>Bacillota</taxon>
        <taxon>Bacilli</taxon>
        <taxon>Lactobacillales</taxon>
        <taxon>Aerococcaceae</taxon>
        <taxon>Ruoffia</taxon>
    </lineage>
</organism>
<dbReference type="Proteomes" id="UP000306420">
    <property type="component" value="Unassembled WGS sequence"/>
</dbReference>
<feature type="domain" description="CBS" evidence="2">
    <location>
        <begin position="26"/>
        <end position="92"/>
    </location>
</feature>
<evidence type="ECO:0000313" key="4">
    <source>
        <dbReference type="Proteomes" id="UP000306420"/>
    </source>
</evidence>
<dbReference type="Pfam" id="PF00571">
    <property type="entry name" value="CBS"/>
    <property type="match status" value="1"/>
</dbReference>
<dbReference type="Gene3D" id="3.10.580.10">
    <property type="entry name" value="CBS-domain"/>
    <property type="match status" value="1"/>
</dbReference>
<protein>
    <submittedName>
        <fullName evidence="3">CBS domain-containing protein</fullName>
    </submittedName>
</protein>
<dbReference type="InterPro" id="IPR046342">
    <property type="entry name" value="CBS_dom_sf"/>
</dbReference>
<evidence type="ECO:0000313" key="3">
    <source>
        <dbReference type="EMBL" id="TLQ41498.1"/>
    </source>
</evidence>
<dbReference type="PROSITE" id="PS51371">
    <property type="entry name" value="CBS"/>
    <property type="match status" value="1"/>
</dbReference>
<reference evidence="3 4" key="1">
    <citation type="submission" date="2019-05" db="EMBL/GenBank/DDBJ databases">
        <title>The metagenome of a microbial culture collection derived from dairy environment covers the genomic content of the human microbiome.</title>
        <authorList>
            <person name="Roder T."/>
            <person name="Wuthrich D."/>
            <person name="Sattari Z."/>
            <person name="Von Ah U."/>
            <person name="Bar C."/>
            <person name="Ronchi F."/>
            <person name="Macpherson A.J."/>
            <person name="Ganal-Vonarburg S.C."/>
            <person name="Bruggmann R."/>
            <person name="Vergeres G."/>
        </authorList>
    </citation>
    <scope>NUCLEOTIDE SEQUENCE [LARGE SCALE GENOMIC DNA]</scope>
    <source>
        <strain evidence="3 4">FAM 24227</strain>
    </source>
</reference>